<keyword evidence="3" id="KW-1185">Reference proteome</keyword>
<name>A0ABR0KMM3_9EURO</name>
<dbReference type="Gene3D" id="3.30.710.10">
    <property type="entry name" value="Potassium Channel Kv1.1, Chain A"/>
    <property type="match status" value="1"/>
</dbReference>
<dbReference type="InterPro" id="IPR011333">
    <property type="entry name" value="SKP1/BTB/POZ_sf"/>
</dbReference>
<dbReference type="CDD" id="cd18186">
    <property type="entry name" value="BTB_POZ_ZBTB_KLHL-like"/>
    <property type="match status" value="1"/>
</dbReference>
<dbReference type="SUPFAM" id="SSF54695">
    <property type="entry name" value="POZ domain"/>
    <property type="match status" value="1"/>
</dbReference>
<gene>
    <name evidence="2" type="ORF">LTR24_000884</name>
</gene>
<reference evidence="2 3" key="1">
    <citation type="submission" date="2023-08" db="EMBL/GenBank/DDBJ databases">
        <title>Black Yeasts Isolated from many extreme environments.</title>
        <authorList>
            <person name="Coleine C."/>
            <person name="Stajich J.E."/>
            <person name="Selbmann L."/>
        </authorList>
    </citation>
    <scope>NUCLEOTIDE SEQUENCE [LARGE SCALE GENOMIC DNA]</scope>
    <source>
        <strain evidence="2 3">CCFEE 5885</strain>
    </source>
</reference>
<proteinExistence type="predicted"/>
<evidence type="ECO:0000313" key="2">
    <source>
        <dbReference type="EMBL" id="KAK5100738.1"/>
    </source>
</evidence>
<dbReference type="EMBL" id="JAVRRG010000006">
    <property type="protein sequence ID" value="KAK5100738.1"/>
    <property type="molecule type" value="Genomic_DNA"/>
</dbReference>
<evidence type="ECO:0000259" key="1">
    <source>
        <dbReference type="PROSITE" id="PS50097"/>
    </source>
</evidence>
<feature type="domain" description="BTB" evidence="1">
    <location>
        <begin position="27"/>
        <end position="95"/>
    </location>
</feature>
<protein>
    <recommendedName>
        <fullName evidence="1">BTB domain-containing protein</fullName>
    </recommendedName>
</protein>
<dbReference type="Proteomes" id="UP001345013">
    <property type="component" value="Unassembled WGS sequence"/>
</dbReference>
<accession>A0ABR0KMM3</accession>
<evidence type="ECO:0000313" key="3">
    <source>
        <dbReference type="Proteomes" id="UP001345013"/>
    </source>
</evidence>
<organism evidence="2 3">
    <name type="scientific">Lithohypha guttulata</name>
    <dbReference type="NCBI Taxonomy" id="1690604"/>
    <lineage>
        <taxon>Eukaryota</taxon>
        <taxon>Fungi</taxon>
        <taxon>Dikarya</taxon>
        <taxon>Ascomycota</taxon>
        <taxon>Pezizomycotina</taxon>
        <taxon>Eurotiomycetes</taxon>
        <taxon>Chaetothyriomycetidae</taxon>
        <taxon>Chaetothyriales</taxon>
        <taxon>Trichomeriaceae</taxon>
        <taxon>Lithohypha</taxon>
    </lineage>
</organism>
<dbReference type="InterPro" id="IPR000210">
    <property type="entry name" value="BTB/POZ_dom"/>
</dbReference>
<comment type="caution">
    <text evidence="2">The sequence shown here is derived from an EMBL/GenBank/DDBJ whole genome shotgun (WGS) entry which is preliminary data.</text>
</comment>
<sequence length="251" mass="28794">MEESWGTLPLATAEQRKTFESTLYQPKTITVVLKQCTWNLDANLLAEKSTLFAKIVEGDKWKENKDQSITLHDDSPWIFARVLQYVYYGRYTADPQWGSEVEMTPSVAEIVRGGCRGDWTEVSKQGDPVMEARSKIRDVTANIAMYLLADKYCMTELQSQVIRCLWNAERGMYLKDFIDVGKDHHENMSGLLKDWFAGCVGNKYAKVLAEENENAKTVKGWLAADSNLCFMVMEHMHERLRAHRGYEDDDA</sequence>
<dbReference type="PANTHER" id="PTHR47843">
    <property type="entry name" value="BTB DOMAIN-CONTAINING PROTEIN-RELATED"/>
    <property type="match status" value="1"/>
</dbReference>
<dbReference type="PROSITE" id="PS50097">
    <property type="entry name" value="BTB"/>
    <property type="match status" value="1"/>
</dbReference>